<dbReference type="AlphaFoldDB" id="A0A6M3LGD5"/>
<protein>
    <submittedName>
        <fullName evidence="2">Uncharacterized protein</fullName>
    </submittedName>
</protein>
<evidence type="ECO:0000313" key="2">
    <source>
        <dbReference type="EMBL" id="QJA92098.1"/>
    </source>
</evidence>
<evidence type="ECO:0000256" key="1">
    <source>
        <dbReference type="SAM" id="Coils"/>
    </source>
</evidence>
<proteinExistence type="predicted"/>
<accession>A0A6M3LGD5</accession>
<feature type="coiled-coil region" evidence="1">
    <location>
        <begin position="53"/>
        <end position="84"/>
    </location>
</feature>
<sequence length="84" mass="10213">MAIMKYRRGCPGFARDYYAWVDDWINPLSATWTWNGQWVDTSKYDIVPKPDYRKSLAEEKQREIDRLDKERKRLEAELKELKKD</sequence>
<gene>
    <name evidence="2" type="ORF">MM415B03178_0011</name>
</gene>
<name>A0A6M3LGD5_9ZZZZ</name>
<keyword evidence="1" id="KW-0175">Coiled coil</keyword>
<organism evidence="2">
    <name type="scientific">viral metagenome</name>
    <dbReference type="NCBI Taxonomy" id="1070528"/>
    <lineage>
        <taxon>unclassified sequences</taxon>
        <taxon>metagenomes</taxon>
        <taxon>organismal metagenomes</taxon>
    </lineage>
</organism>
<reference evidence="2" key="1">
    <citation type="submission" date="2020-03" db="EMBL/GenBank/DDBJ databases">
        <title>The deep terrestrial virosphere.</title>
        <authorList>
            <person name="Holmfeldt K."/>
            <person name="Nilsson E."/>
            <person name="Simone D."/>
            <person name="Lopez-Fernandez M."/>
            <person name="Wu X."/>
            <person name="de Brujin I."/>
            <person name="Lundin D."/>
            <person name="Andersson A."/>
            <person name="Bertilsson S."/>
            <person name="Dopson M."/>
        </authorList>
    </citation>
    <scope>NUCLEOTIDE SEQUENCE</scope>
    <source>
        <strain evidence="2">MM415B03178</strain>
    </source>
</reference>
<dbReference type="EMBL" id="MT143037">
    <property type="protein sequence ID" value="QJA92098.1"/>
    <property type="molecule type" value="Genomic_DNA"/>
</dbReference>